<evidence type="ECO:0000313" key="2">
    <source>
        <dbReference type="EMBL" id="GIH28255.1"/>
    </source>
</evidence>
<feature type="transmembrane region" description="Helical" evidence="1">
    <location>
        <begin position="184"/>
        <end position="202"/>
    </location>
</feature>
<dbReference type="EMBL" id="BOOA01000076">
    <property type="protein sequence ID" value="GIH28255.1"/>
    <property type="molecule type" value="Genomic_DNA"/>
</dbReference>
<keyword evidence="3" id="KW-1185">Reference proteome</keyword>
<protein>
    <submittedName>
        <fullName evidence="2">Uncharacterized protein</fullName>
    </submittedName>
</protein>
<dbReference type="RefSeq" id="WP_204044884.1">
    <property type="nucleotide sequence ID" value="NZ_BOOA01000076.1"/>
</dbReference>
<keyword evidence="1" id="KW-0472">Membrane</keyword>
<gene>
    <name evidence="2" type="ORF">Aph01nite_65650</name>
</gene>
<name>A0A919QL17_9ACTN</name>
<feature type="transmembrane region" description="Helical" evidence="1">
    <location>
        <begin position="146"/>
        <end position="164"/>
    </location>
</feature>
<dbReference type="AlphaFoldDB" id="A0A919QL17"/>
<evidence type="ECO:0000313" key="3">
    <source>
        <dbReference type="Proteomes" id="UP000640052"/>
    </source>
</evidence>
<sequence>MTATILRRRYRRLLGVYPSEWRAANETVVLDTLLEAAGPDRHWPSARETLALLVGGGRARIARLRPDAGQRGRRWLDGLHLGAILLTLWWLAVAMGPLVSWLGHGFRDVSRDSPAYDGPSAAYDSVWVVMAAVTAILLLRGRVKAALVALAVWALASLLKPWVIGADPPEGTVAGSLAMTVLEAAVWALPLLAILAVLAWRGGVRSRSWAWLLLPTALVISYEWAPMVWTVTLMVLLVGLLAALPLAVVTGEVRPAVVLAIAGMHSLLSTVLTIEVSVTSAALAVTALAGWGAFRTRQGSGITTGGPISHEDA</sequence>
<comment type="caution">
    <text evidence="2">The sequence shown here is derived from an EMBL/GenBank/DDBJ whole genome shotgun (WGS) entry which is preliminary data.</text>
</comment>
<keyword evidence="1" id="KW-0812">Transmembrane</keyword>
<reference evidence="2" key="1">
    <citation type="submission" date="2021-01" db="EMBL/GenBank/DDBJ databases">
        <title>Whole genome shotgun sequence of Acrocarpospora phusangensis NBRC 108782.</title>
        <authorList>
            <person name="Komaki H."/>
            <person name="Tamura T."/>
        </authorList>
    </citation>
    <scope>NUCLEOTIDE SEQUENCE</scope>
    <source>
        <strain evidence="2">NBRC 108782</strain>
    </source>
</reference>
<accession>A0A919QL17</accession>
<proteinExistence type="predicted"/>
<feature type="transmembrane region" description="Helical" evidence="1">
    <location>
        <begin position="79"/>
        <end position="101"/>
    </location>
</feature>
<dbReference type="Proteomes" id="UP000640052">
    <property type="component" value="Unassembled WGS sequence"/>
</dbReference>
<feature type="transmembrane region" description="Helical" evidence="1">
    <location>
        <begin position="121"/>
        <end position="139"/>
    </location>
</feature>
<evidence type="ECO:0000256" key="1">
    <source>
        <dbReference type="SAM" id="Phobius"/>
    </source>
</evidence>
<feature type="transmembrane region" description="Helical" evidence="1">
    <location>
        <begin position="231"/>
        <end position="249"/>
    </location>
</feature>
<feature type="transmembrane region" description="Helical" evidence="1">
    <location>
        <begin position="278"/>
        <end position="294"/>
    </location>
</feature>
<organism evidence="2 3">
    <name type="scientific">Acrocarpospora phusangensis</name>
    <dbReference type="NCBI Taxonomy" id="1070424"/>
    <lineage>
        <taxon>Bacteria</taxon>
        <taxon>Bacillati</taxon>
        <taxon>Actinomycetota</taxon>
        <taxon>Actinomycetes</taxon>
        <taxon>Streptosporangiales</taxon>
        <taxon>Streptosporangiaceae</taxon>
        <taxon>Acrocarpospora</taxon>
    </lineage>
</organism>
<keyword evidence="1" id="KW-1133">Transmembrane helix</keyword>